<organism evidence="2 3">
    <name type="scientific">Apiospora arundinis</name>
    <dbReference type="NCBI Taxonomy" id="335852"/>
    <lineage>
        <taxon>Eukaryota</taxon>
        <taxon>Fungi</taxon>
        <taxon>Dikarya</taxon>
        <taxon>Ascomycota</taxon>
        <taxon>Pezizomycotina</taxon>
        <taxon>Sordariomycetes</taxon>
        <taxon>Xylariomycetidae</taxon>
        <taxon>Amphisphaeriales</taxon>
        <taxon>Apiosporaceae</taxon>
        <taxon>Apiospora</taxon>
    </lineage>
</organism>
<dbReference type="SUPFAM" id="SSF109604">
    <property type="entry name" value="HD-domain/PDEase-like"/>
    <property type="match status" value="1"/>
</dbReference>
<evidence type="ECO:0000313" key="2">
    <source>
        <dbReference type="EMBL" id="KAK8867727.1"/>
    </source>
</evidence>
<evidence type="ECO:0008006" key="4">
    <source>
        <dbReference type="Google" id="ProtNLM"/>
    </source>
</evidence>
<keyword evidence="1" id="KW-0732">Signal</keyword>
<protein>
    <recommendedName>
        <fullName evidence="4">HD domain-containing protein</fullName>
    </recommendedName>
</protein>
<feature type="chain" id="PRO_5047285882" description="HD domain-containing protein" evidence="1">
    <location>
        <begin position="23"/>
        <end position="299"/>
    </location>
</feature>
<sequence>MAISKMILLLPCLLSRALVATASPVSSASSHSSSYAVGYDHASSYPNRTIAGVTVVDTPVVRAAHTYAREHTSDFVYNHVMRGWLFGALIWQHQVEQHEGGNNGTRTNAPEEFDIEVHAVAALLHDLGWDQTPRSPLISPDRRFEVDGAIASREFLQHYHGNNGSSDEDHHHLVAGTPLPPQKPWDHHRTQLVWDSIALHTTDTIFPYKEPEVRVVGQGIWMDFSGPALGVTEGEYAAVVAQFPRAGFREGVNETLIWLCASKPQTTYDTFMQPFGEHYLANYSAKGHQAFDIIQNVSD</sequence>
<dbReference type="Proteomes" id="UP001390339">
    <property type="component" value="Unassembled WGS sequence"/>
</dbReference>
<dbReference type="PANTHER" id="PTHR35569">
    <property type="entry name" value="CYANAMIDE HYDRATASE DDI2-RELATED"/>
    <property type="match status" value="1"/>
</dbReference>
<evidence type="ECO:0000313" key="3">
    <source>
        <dbReference type="Proteomes" id="UP001390339"/>
    </source>
</evidence>
<dbReference type="EMBL" id="JAPCWZ010000004">
    <property type="protein sequence ID" value="KAK8867727.1"/>
    <property type="molecule type" value="Genomic_DNA"/>
</dbReference>
<feature type="signal peptide" evidence="1">
    <location>
        <begin position="1"/>
        <end position="22"/>
    </location>
</feature>
<name>A0ABR2ISB7_9PEZI</name>
<keyword evidence="3" id="KW-1185">Reference proteome</keyword>
<proteinExistence type="predicted"/>
<reference evidence="2 3" key="1">
    <citation type="journal article" date="2024" name="IMA Fungus">
        <title>Apiospora arundinis, a panoply of carbohydrate-active enzymes and secondary metabolites.</title>
        <authorList>
            <person name="Sorensen T."/>
            <person name="Petersen C."/>
            <person name="Muurmann A.T."/>
            <person name="Christiansen J.V."/>
            <person name="Brundto M.L."/>
            <person name="Overgaard C.K."/>
            <person name="Boysen A.T."/>
            <person name="Wollenberg R.D."/>
            <person name="Larsen T.O."/>
            <person name="Sorensen J.L."/>
            <person name="Nielsen K.L."/>
            <person name="Sondergaard T.E."/>
        </authorList>
    </citation>
    <scope>NUCLEOTIDE SEQUENCE [LARGE SCALE GENOMIC DNA]</scope>
    <source>
        <strain evidence="2 3">AAU 773</strain>
    </source>
</reference>
<evidence type="ECO:0000256" key="1">
    <source>
        <dbReference type="SAM" id="SignalP"/>
    </source>
</evidence>
<dbReference type="PANTHER" id="PTHR35569:SF1">
    <property type="entry name" value="CYANAMIDE HYDRATASE DDI2-RELATED"/>
    <property type="match status" value="1"/>
</dbReference>
<gene>
    <name evidence="2" type="ORF">PGQ11_006305</name>
</gene>
<comment type="caution">
    <text evidence="2">The sequence shown here is derived from an EMBL/GenBank/DDBJ whole genome shotgun (WGS) entry which is preliminary data.</text>
</comment>
<accession>A0ABR2ISB7</accession>